<evidence type="ECO:0000313" key="3">
    <source>
        <dbReference type="EMBL" id="BAT31554.1"/>
    </source>
</evidence>
<proteinExistence type="predicted"/>
<dbReference type="GO" id="GO:0006310">
    <property type="term" value="P:DNA recombination"/>
    <property type="evidence" value="ECO:0007669"/>
    <property type="project" value="UniProtKB-KW"/>
</dbReference>
<accession>A0A0P0ZB88</accession>
<keyword evidence="1" id="KW-0233">DNA recombination</keyword>
<dbReference type="OrthoDB" id="7873969at2"/>
<dbReference type="RefSeq" id="WP_007066115.1">
    <property type="nucleotide sequence ID" value="NZ_BBWO01000005.1"/>
</dbReference>
<evidence type="ECO:0000256" key="1">
    <source>
        <dbReference type="ARBA" id="ARBA00023172"/>
    </source>
</evidence>
<dbReference type="InterPro" id="IPR011010">
    <property type="entry name" value="DNA_brk_join_enz"/>
</dbReference>
<organism evidence="3">
    <name type="scientific">Fulvimarina pelagi</name>
    <dbReference type="NCBI Taxonomy" id="217511"/>
    <lineage>
        <taxon>Bacteria</taxon>
        <taxon>Pseudomonadati</taxon>
        <taxon>Pseudomonadota</taxon>
        <taxon>Alphaproteobacteria</taxon>
        <taxon>Hyphomicrobiales</taxon>
        <taxon>Aurantimonadaceae</taxon>
        <taxon>Fulvimarina</taxon>
    </lineage>
</organism>
<dbReference type="SUPFAM" id="SSF56349">
    <property type="entry name" value="DNA breaking-rejoining enzymes"/>
    <property type="match status" value="1"/>
</dbReference>
<reference evidence="3" key="1">
    <citation type="journal article" date="2015" name="Proc. Natl. Acad. Sci. U.S.A.">
        <title>Bacterial clade with the ribosomal RNA operon on a small plasmid rather than the chromosome.</title>
        <authorList>
            <person name="Anda M."/>
            <person name="Ohtsubo Y."/>
            <person name="Okubo T."/>
            <person name="Sugawara M."/>
            <person name="Nagata Y."/>
            <person name="Tsuda M."/>
            <person name="Minamisawa K."/>
            <person name="Mitsui H."/>
        </authorList>
    </citation>
    <scope>NUCLEOTIDE SEQUENCE</scope>
    <source>
        <strain evidence="3">DSM 15513</strain>
    </source>
</reference>
<evidence type="ECO:0000259" key="2">
    <source>
        <dbReference type="Pfam" id="PF00589"/>
    </source>
</evidence>
<dbReference type="InterPro" id="IPR013762">
    <property type="entry name" value="Integrase-like_cat_sf"/>
</dbReference>
<dbReference type="EMBL" id="LC066397">
    <property type="protein sequence ID" value="BAT31554.1"/>
    <property type="molecule type" value="Genomic_DNA"/>
</dbReference>
<dbReference type="GO" id="GO:0015074">
    <property type="term" value="P:DNA integration"/>
    <property type="evidence" value="ECO:0007669"/>
    <property type="project" value="InterPro"/>
</dbReference>
<name>A0A0P0ZB88_9HYPH</name>
<dbReference type="GO" id="GO:0003677">
    <property type="term" value="F:DNA binding"/>
    <property type="evidence" value="ECO:0007669"/>
    <property type="project" value="InterPro"/>
</dbReference>
<dbReference type="AlphaFoldDB" id="A0A0P0ZB88"/>
<dbReference type="Gene3D" id="1.10.443.10">
    <property type="entry name" value="Intergrase catalytic core"/>
    <property type="match status" value="1"/>
</dbReference>
<sequence length="96" mass="10636">MSEYGKPFSIKRPGQRFRKSCNEAGLNHCSARRLRKAGAAIAAKNGANEEDLKALFGWENANEANLYTRKASQKIIARRTILLIDFNVSVLGLIEG</sequence>
<feature type="domain" description="Tyr recombinase" evidence="2">
    <location>
        <begin position="4"/>
        <end position="73"/>
    </location>
</feature>
<dbReference type="InterPro" id="IPR002104">
    <property type="entry name" value="Integrase_catalytic"/>
</dbReference>
<protein>
    <recommendedName>
        <fullName evidence="2">Tyr recombinase domain-containing protein</fullName>
    </recommendedName>
</protein>
<dbReference type="Pfam" id="PF00589">
    <property type="entry name" value="Phage_integrase"/>
    <property type="match status" value="1"/>
</dbReference>